<evidence type="ECO:0000313" key="2">
    <source>
        <dbReference type="EMBL" id="MEL1266309.1"/>
    </source>
</evidence>
<dbReference type="CDD" id="cd07246">
    <property type="entry name" value="VOC_like"/>
    <property type="match status" value="1"/>
</dbReference>
<dbReference type="PROSITE" id="PS51819">
    <property type="entry name" value="VOC"/>
    <property type="match status" value="1"/>
</dbReference>
<feature type="domain" description="VOC" evidence="1">
    <location>
        <begin position="7"/>
        <end position="125"/>
    </location>
</feature>
<dbReference type="Gene3D" id="3.30.720.120">
    <property type="match status" value="1"/>
</dbReference>
<evidence type="ECO:0000259" key="1">
    <source>
        <dbReference type="PROSITE" id="PS51819"/>
    </source>
</evidence>
<dbReference type="InterPro" id="IPR037523">
    <property type="entry name" value="VOC_core"/>
</dbReference>
<dbReference type="InterPro" id="IPR029068">
    <property type="entry name" value="Glyas_Bleomycin-R_OHBP_Dase"/>
</dbReference>
<dbReference type="PANTHER" id="PTHR34109">
    <property type="entry name" value="BNAUNNG04460D PROTEIN-RELATED"/>
    <property type="match status" value="1"/>
</dbReference>
<gene>
    <name evidence="2" type="ORF">AAD027_18305</name>
</gene>
<name>A0ABU9J4Y3_9GAMM</name>
<accession>A0ABU9J4Y3</accession>
<proteinExistence type="predicted"/>
<dbReference type="SUPFAM" id="SSF54593">
    <property type="entry name" value="Glyoxalase/Bleomycin resistance protein/Dihydroxybiphenyl dioxygenase"/>
    <property type="match status" value="1"/>
</dbReference>
<dbReference type="PANTHER" id="PTHR34109:SF1">
    <property type="entry name" value="VOC DOMAIN-CONTAINING PROTEIN"/>
    <property type="match status" value="1"/>
</dbReference>
<evidence type="ECO:0000313" key="3">
    <source>
        <dbReference type="Proteomes" id="UP001459204"/>
    </source>
</evidence>
<reference evidence="2 3" key="1">
    <citation type="submission" date="2024-04" db="EMBL/GenBank/DDBJ databases">
        <title>Draft genome sequence of Pseudoxanthomonas putridarboris WD12.</title>
        <authorList>
            <person name="Oh J."/>
        </authorList>
    </citation>
    <scope>NUCLEOTIDE SEQUENCE [LARGE SCALE GENOMIC DNA]</scope>
    <source>
        <strain evidence="2 3">WD12</strain>
    </source>
</reference>
<protein>
    <submittedName>
        <fullName evidence="2">VOC family protein</fullName>
    </submittedName>
</protein>
<dbReference type="Proteomes" id="UP001459204">
    <property type="component" value="Unassembled WGS sequence"/>
</dbReference>
<dbReference type="EMBL" id="JBBWWT010000014">
    <property type="protein sequence ID" value="MEL1266309.1"/>
    <property type="molecule type" value="Genomic_DNA"/>
</dbReference>
<comment type="caution">
    <text evidence="2">The sequence shown here is derived from an EMBL/GenBank/DDBJ whole genome shotgun (WGS) entry which is preliminary data.</text>
</comment>
<organism evidence="2 3">
    <name type="scientific">Pseudoxanthomonas putridarboris</name>
    <dbReference type="NCBI Taxonomy" id="752605"/>
    <lineage>
        <taxon>Bacteria</taxon>
        <taxon>Pseudomonadati</taxon>
        <taxon>Pseudomonadota</taxon>
        <taxon>Gammaproteobacteria</taxon>
        <taxon>Lysobacterales</taxon>
        <taxon>Lysobacteraceae</taxon>
        <taxon>Pseudoxanthomonas</taxon>
    </lineage>
</organism>
<dbReference type="InterPro" id="IPR004360">
    <property type="entry name" value="Glyas_Fos-R_dOase_dom"/>
</dbReference>
<dbReference type="Pfam" id="PF00903">
    <property type="entry name" value="Glyoxalase"/>
    <property type="match status" value="1"/>
</dbReference>
<sequence>MTYKPEGYTSVAPYLVVDGAQRTLDFLVQVFDAEPLRLHAVGDGRLGHAEVRIDDTVVMLSDAMEGWPAVAGHVHLYVPDVDAAWQRAMAAGATPVQAPVRKQGDEDKRGGFRDVGGTTWWISTQVG</sequence>
<keyword evidence="3" id="KW-1185">Reference proteome</keyword>
<dbReference type="RefSeq" id="WP_341727479.1">
    <property type="nucleotide sequence ID" value="NZ_JBBWWT010000014.1"/>
</dbReference>
<dbReference type="Gene3D" id="3.30.720.110">
    <property type="match status" value="1"/>
</dbReference>